<evidence type="ECO:0000313" key="2">
    <source>
        <dbReference type="EMBL" id="CAH0556148.1"/>
    </source>
</evidence>
<dbReference type="AlphaFoldDB" id="A0A9P0B6W0"/>
<dbReference type="PANTHER" id="PTHR14633:SF3">
    <property type="entry name" value="LITTLE ELONGATION COMPLEX SUBUNIT 2"/>
    <property type="match status" value="1"/>
</dbReference>
<dbReference type="InterPro" id="IPR019535">
    <property type="entry name" value="ICE2_C"/>
</dbReference>
<dbReference type="PANTHER" id="PTHR14633">
    <property type="entry name" value="LITTLE ELONGATION COMPLEX SUBUNIT 2"/>
    <property type="match status" value="1"/>
</dbReference>
<keyword evidence="3" id="KW-1185">Reference proteome</keyword>
<reference evidence="2" key="1">
    <citation type="submission" date="2021-12" db="EMBL/GenBank/DDBJ databases">
        <authorList>
            <person name="King R."/>
        </authorList>
    </citation>
    <scope>NUCLEOTIDE SEQUENCE</scope>
</reference>
<organism evidence="2 3">
    <name type="scientific">Brassicogethes aeneus</name>
    <name type="common">Rape pollen beetle</name>
    <name type="synonym">Meligethes aeneus</name>
    <dbReference type="NCBI Taxonomy" id="1431903"/>
    <lineage>
        <taxon>Eukaryota</taxon>
        <taxon>Metazoa</taxon>
        <taxon>Ecdysozoa</taxon>
        <taxon>Arthropoda</taxon>
        <taxon>Hexapoda</taxon>
        <taxon>Insecta</taxon>
        <taxon>Pterygota</taxon>
        <taxon>Neoptera</taxon>
        <taxon>Endopterygota</taxon>
        <taxon>Coleoptera</taxon>
        <taxon>Polyphaga</taxon>
        <taxon>Cucujiformia</taxon>
        <taxon>Nitidulidae</taxon>
        <taxon>Meligethinae</taxon>
        <taxon>Brassicogethes</taxon>
    </lineage>
</organism>
<dbReference type="Pfam" id="PF10505">
    <property type="entry name" value="NARG2_C"/>
    <property type="match status" value="1"/>
</dbReference>
<gene>
    <name evidence="2" type="ORF">MELIAE_LOCUS7326</name>
</gene>
<dbReference type="EMBL" id="OV121135">
    <property type="protein sequence ID" value="CAH0556148.1"/>
    <property type="molecule type" value="Genomic_DNA"/>
</dbReference>
<dbReference type="GO" id="GO:0045945">
    <property type="term" value="P:positive regulation of transcription by RNA polymerase III"/>
    <property type="evidence" value="ECO:0007669"/>
    <property type="project" value="TreeGrafter"/>
</dbReference>
<dbReference type="GO" id="GO:0008023">
    <property type="term" value="C:transcription elongation factor complex"/>
    <property type="evidence" value="ECO:0007669"/>
    <property type="project" value="InterPro"/>
</dbReference>
<sequence length="605" mass="70144">MEEFLKIKWTIDDPSELEKQPEFIKEEVLSQSLIYKNFDKPIKELFVNPLKKNKKVLTVNGKKCIPGEQHYFEHKEFSFLNEKQHEHCLKAYELLRSGKSPADYSESETFFINTFNELKPKIIQENELYQKKCMALWKNNVVSLKPVNCSNNNYTKYIWTEQCNRYLNYGPKFKEISSISLTYTEEDGAVEYKCLSNILEVGILAKFTHPSFKTKCLLPTNSLPRQTAKMTSQLEVSKDKHIKKLLEHHKIDVVISNGGLKCLMDNTNPKSIWDIPILVKEIEINQDCKTFKKKVVFIDKPLPIKTPNRLDIINICMKKLIKTNLCEYEAFQYPVPDIPADMNAEERNKLEHQGNVEKKRIIHHNAQYRLWNIKKVKNQHNLLKNTNEDSNINLLIRSKLTGCEIGENGALMPVILRPKTEQQLKLGANIPSKSDLSREWTSLFFTPYSNLYRARVNTNPAELVKIEKCSIQKVVNEAWVHYKYKPHFGLGVLQKILGELLKLDYGEYLLHHVPKSGAFASLMKKCDESAPDGLNLSNLFEERNVDLTLDNIPWLPIDVNFVLPVLEAKNRLPAMFTPLKPRKDFFKFKNKGKKKKGVKKSGSKQ</sequence>
<dbReference type="GO" id="GO:0042796">
    <property type="term" value="P:snRNA transcription by RNA polymerase III"/>
    <property type="evidence" value="ECO:0007669"/>
    <property type="project" value="TreeGrafter"/>
</dbReference>
<feature type="domain" description="Little elongation complex subunit 2 C-terminal" evidence="1">
    <location>
        <begin position="363"/>
        <end position="578"/>
    </location>
</feature>
<evidence type="ECO:0000259" key="1">
    <source>
        <dbReference type="Pfam" id="PF10505"/>
    </source>
</evidence>
<dbReference type="Proteomes" id="UP001154078">
    <property type="component" value="Chromosome 4"/>
</dbReference>
<protein>
    <recommendedName>
        <fullName evidence="1">Little elongation complex subunit 2 C-terminal domain-containing protein</fullName>
    </recommendedName>
</protein>
<dbReference type="GO" id="GO:0042795">
    <property type="term" value="P:snRNA transcription by RNA polymerase II"/>
    <property type="evidence" value="ECO:0007669"/>
    <property type="project" value="TreeGrafter"/>
</dbReference>
<name>A0A9P0B6W0_BRAAE</name>
<evidence type="ECO:0000313" key="3">
    <source>
        <dbReference type="Proteomes" id="UP001154078"/>
    </source>
</evidence>
<dbReference type="OrthoDB" id="6288737at2759"/>
<proteinExistence type="predicted"/>
<accession>A0A9P0B6W0</accession>